<dbReference type="AlphaFoldDB" id="A0A8J2JEY8"/>
<name>A0A8J2JEY8_9HEXA</name>
<feature type="non-terminal residue" evidence="1">
    <location>
        <position position="1"/>
    </location>
</feature>
<gene>
    <name evidence="1" type="ORF">AFUS01_LOCUS6973</name>
</gene>
<proteinExistence type="predicted"/>
<comment type="caution">
    <text evidence="1">The sequence shown here is derived from an EMBL/GenBank/DDBJ whole genome shotgun (WGS) entry which is preliminary data.</text>
</comment>
<evidence type="ECO:0000313" key="2">
    <source>
        <dbReference type="Proteomes" id="UP000708208"/>
    </source>
</evidence>
<evidence type="ECO:0000313" key="1">
    <source>
        <dbReference type="EMBL" id="CAG7717517.1"/>
    </source>
</evidence>
<organism evidence="1 2">
    <name type="scientific">Allacma fusca</name>
    <dbReference type="NCBI Taxonomy" id="39272"/>
    <lineage>
        <taxon>Eukaryota</taxon>
        <taxon>Metazoa</taxon>
        <taxon>Ecdysozoa</taxon>
        <taxon>Arthropoda</taxon>
        <taxon>Hexapoda</taxon>
        <taxon>Collembola</taxon>
        <taxon>Symphypleona</taxon>
        <taxon>Sminthuridae</taxon>
        <taxon>Allacma</taxon>
    </lineage>
</organism>
<keyword evidence="2" id="KW-1185">Reference proteome</keyword>
<dbReference type="EMBL" id="CAJVCH010046457">
    <property type="protein sequence ID" value="CAG7717517.1"/>
    <property type="molecule type" value="Genomic_DNA"/>
</dbReference>
<reference evidence="1" key="1">
    <citation type="submission" date="2021-06" db="EMBL/GenBank/DDBJ databases">
        <authorList>
            <person name="Hodson N. C."/>
            <person name="Mongue J. A."/>
            <person name="Jaron S. K."/>
        </authorList>
    </citation>
    <scope>NUCLEOTIDE SEQUENCE</scope>
</reference>
<accession>A0A8J2JEY8</accession>
<sequence length="28" mass="3035">MRLCAVNLIDSHHCVDPAKFIAGLLIAL</sequence>
<dbReference type="Proteomes" id="UP000708208">
    <property type="component" value="Unassembled WGS sequence"/>
</dbReference>
<protein>
    <submittedName>
        <fullName evidence="1">Uncharacterized protein</fullName>
    </submittedName>
</protein>